<keyword evidence="3" id="KW-0808">Transferase</keyword>
<keyword evidence="9" id="KW-1185">Reference proteome</keyword>
<evidence type="ECO:0000313" key="9">
    <source>
        <dbReference type="Proteomes" id="UP000091926"/>
    </source>
</evidence>
<dbReference type="GO" id="GO:0008972">
    <property type="term" value="F:phosphomethylpyrimidine kinase activity"/>
    <property type="evidence" value="ECO:0007669"/>
    <property type="project" value="InterPro"/>
</dbReference>
<dbReference type="GO" id="GO:0009229">
    <property type="term" value="P:thiamine diphosphate biosynthetic process"/>
    <property type="evidence" value="ECO:0007669"/>
    <property type="project" value="UniProtKB-UniPathway"/>
</dbReference>
<dbReference type="InterPro" id="IPR004399">
    <property type="entry name" value="HMP/HMP-P_kinase_dom"/>
</dbReference>
<dbReference type="UniPathway" id="UPA00060">
    <property type="reaction ID" value="UER00138"/>
</dbReference>
<accession>A0A193GKB6</accession>
<dbReference type="FunFam" id="3.40.1190.20:FF:000003">
    <property type="entry name" value="Phosphomethylpyrimidine kinase ThiD"/>
    <property type="match status" value="1"/>
</dbReference>
<dbReference type="OrthoDB" id="9810880at2"/>
<evidence type="ECO:0000256" key="6">
    <source>
        <dbReference type="ARBA" id="ARBA00022840"/>
    </source>
</evidence>
<name>A0A193GKB6_9BORD</name>
<evidence type="ECO:0000256" key="5">
    <source>
        <dbReference type="ARBA" id="ARBA00022777"/>
    </source>
</evidence>
<dbReference type="STRING" id="463014.BAU07_23595"/>
<dbReference type="PANTHER" id="PTHR20858">
    <property type="entry name" value="PHOSPHOMETHYLPYRIMIDINE KINASE"/>
    <property type="match status" value="1"/>
</dbReference>
<evidence type="ECO:0000256" key="4">
    <source>
        <dbReference type="ARBA" id="ARBA00022741"/>
    </source>
</evidence>
<keyword evidence="5 8" id="KW-0418">Kinase</keyword>
<protein>
    <recommendedName>
        <fullName evidence="2">hydroxymethylpyrimidine kinase</fullName>
        <ecNumber evidence="2">2.7.1.49</ecNumber>
    </recommendedName>
</protein>
<dbReference type="Gene3D" id="3.40.1190.20">
    <property type="match status" value="1"/>
</dbReference>
<reference evidence="8 9" key="1">
    <citation type="submission" date="2016-06" db="EMBL/GenBank/DDBJ databases">
        <title>Complete genome sequences of Bordetella bronchialis and Bordetella flabilis.</title>
        <authorList>
            <person name="LiPuma J.J."/>
            <person name="Spilker T."/>
        </authorList>
    </citation>
    <scope>NUCLEOTIDE SEQUENCE [LARGE SCALE GENOMIC DNA]</scope>
    <source>
        <strain evidence="8 9">AU10664</strain>
    </source>
</reference>
<evidence type="ECO:0000256" key="3">
    <source>
        <dbReference type="ARBA" id="ARBA00022679"/>
    </source>
</evidence>
<feature type="domain" description="Pyridoxamine kinase/Phosphomethylpyrimidine kinase" evidence="7">
    <location>
        <begin position="12"/>
        <end position="263"/>
    </location>
</feature>
<dbReference type="EMBL" id="CP016172">
    <property type="protein sequence ID" value="ANN79704.1"/>
    <property type="molecule type" value="Genomic_DNA"/>
</dbReference>
<dbReference type="Proteomes" id="UP000091926">
    <property type="component" value="Chromosome"/>
</dbReference>
<dbReference type="GO" id="GO:0008902">
    <property type="term" value="F:hydroxymethylpyrimidine kinase activity"/>
    <property type="evidence" value="ECO:0007669"/>
    <property type="project" value="UniProtKB-EC"/>
</dbReference>
<dbReference type="SUPFAM" id="SSF53613">
    <property type="entry name" value="Ribokinase-like"/>
    <property type="match status" value="1"/>
</dbReference>
<dbReference type="NCBIfam" id="TIGR00097">
    <property type="entry name" value="HMP-P_kinase"/>
    <property type="match status" value="1"/>
</dbReference>
<dbReference type="GO" id="GO:0005524">
    <property type="term" value="F:ATP binding"/>
    <property type="evidence" value="ECO:0007669"/>
    <property type="project" value="UniProtKB-KW"/>
</dbReference>
<sequence length="269" mass="28626">MIPNALSIAGVDPSGGAGVLADVKAMSALGAYGCAVIAALTAQNTQGVMSVAPVPPSFVGQQIDALFADLRIDAVKIGMLGQQPVIQVVAEKLARWQAPHVVLDPVMVAKSGDLLLDRDAVGVLREALLPQATVLTPNLPEAGVLLEERPVETLKEMRRVAERLRNKLAHSGQRWVMLKGGHLPGDETIDLLHDGDRMIELPGGRIDTRNTHGTGCTLSAALAALIPQTGDVPEAARRAKAYLTEAIRHADRLEVGKGHGPVHHFHAWW</sequence>
<gene>
    <name evidence="8" type="ORF">BAU07_23595</name>
</gene>
<dbReference type="EC" id="2.7.1.49" evidence="2"/>
<dbReference type="AlphaFoldDB" id="A0A193GKB6"/>
<dbReference type="KEGG" id="bfz:BAU07_23595"/>
<evidence type="ECO:0000259" key="7">
    <source>
        <dbReference type="Pfam" id="PF08543"/>
    </source>
</evidence>
<dbReference type="Pfam" id="PF08543">
    <property type="entry name" value="Phos_pyr_kin"/>
    <property type="match status" value="1"/>
</dbReference>
<evidence type="ECO:0000256" key="2">
    <source>
        <dbReference type="ARBA" id="ARBA00012135"/>
    </source>
</evidence>
<dbReference type="GO" id="GO:0005829">
    <property type="term" value="C:cytosol"/>
    <property type="evidence" value="ECO:0007669"/>
    <property type="project" value="TreeGrafter"/>
</dbReference>
<proteinExistence type="predicted"/>
<dbReference type="InterPro" id="IPR029056">
    <property type="entry name" value="Ribokinase-like"/>
</dbReference>
<dbReference type="CDD" id="cd01169">
    <property type="entry name" value="HMPP_kinase"/>
    <property type="match status" value="1"/>
</dbReference>
<evidence type="ECO:0000256" key="1">
    <source>
        <dbReference type="ARBA" id="ARBA00004948"/>
    </source>
</evidence>
<dbReference type="RefSeq" id="WP_066663241.1">
    <property type="nucleotide sequence ID" value="NZ_CBCSCL010000015.1"/>
</dbReference>
<dbReference type="InterPro" id="IPR013749">
    <property type="entry name" value="PM/HMP-P_kinase-1"/>
</dbReference>
<evidence type="ECO:0000313" key="8">
    <source>
        <dbReference type="EMBL" id="ANN79704.1"/>
    </source>
</evidence>
<comment type="pathway">
    <text evidence="1">Cofactor biosynthesis; thiamine diphosphate biosynthesis.</text>
</comment>
<keyword evidence="6" id="KW-0067">ATP-binding</keyword>
<dbReference type="GO" id="GO:0009228">
    <property type="term" value="P:thiamine biosynthetic process"/>
    <property type="evidence" value="ECO:0007669"/>
    <property type="project" value="InterPro"/>
</dbReference>
<organism evidence="8 9">
    <name type="scientific">Bordetella flabilis</name>
    <dbReference type="NCBI Taxonomy" id="463014"/>
    <lineage>
        <taxon>Bacteria</taxon>
        <taxon>Pseudomonadati</taxon>
        <taxon>Pseudomonadota</taxon>
        <taxon>Betaproteobacteria</taxon>
        <taxon>Burkholderiales</taxon>
        <taxon>Alcaligenaceae</taxon>
        <taxon>Bordetella</taxon>
    </lineage>
</organism>
<dbReference type="PANTHER" id="PTHR20858:SF17">
    <property type="entry name" value="HYDROXYMETHYLPYRIMIDINE_PHOSPHOMETHYLPYRIMIDINE KINASE THI20-RELATED"/>
    <property type="match status" value="1"/>
</dbReference>
<keyword evidence="4" id="KW-0547">Nucleotide-binding</keyword>